<protein>
    <submittedName>
        <fullName evidence="4">DUF1707 domain-containing protein</fullName>
    </submittedName>
</protein>
<reference evidence="4 5" key="1">
    <citation type="submission" date="2022-06" db="EMBL/GenBank/DDBJ databases">
        <title>Actinoplanes abujensis sp. nov., isolated from Nigerian arid soil.</title>
        <authorList>
            <person name="Ding P."/>
        </authorList>
    </citation>
    <scope>NUCLEOTIDE SEQUENCE [LARGE SCALE GENOMIC DNA]</scope>
    <source>
        <strain evidence="5">TRM88002</strain>
    </source>
</reference>
<feature type="transmembrane region" description="Helical" evidence="2">
    <location>
        <begin position="118"/>
        <end position="135"/>
    </location>
</feature>
<keyword evidence="5" id="KW-1185">Reference proteome</keyword>
<evidence type="ECO:0000313" key="4">
    <source>
        <dbReference type="EMBL" id="MCM4079804.1"/>
    </source>
</evidence>
<evidence type="ECO:0000256" key="1">
    <source>
        <dbReference type="SAM" id="MobiDB-lite"/>
    </source>
</evidence>
<keyword evidence="2" id="KW-1133">Transmembrane helix</keyword>
<evidence type="ECO:0000259" key="3">
    <source>
        <dbReference type="Pfam" id="PF08044"/>
    </source>
</evidence>
<dbReference type="EMBL" id="JAMQOL010000025">
    <property type="protein sequence ID" value="MCM4079804.1"/>
    <property type="molecule type" value="Genomic_DNA"/>
</dbReference>
<dbReference type="InterPro" id="IPR012551">
    <property type="entry name" value="DUF1707_SHOCT-like"/>
</dbReference>
<feature type="region of interest" description="Disordered" evidence="1">
    <location>
        <begin position="64"/>
        <end position="87"/>
    </location>
</feature>
<dbReference type="Proteomes" id="UP001523216">
    <property type="component" value="Unassembled WGS sequence"/>
</dbReference>
<evidence type="ECO:0000256" key="2">
    <source>
        <dbReference type="SAM" id="Phobius"/>
    </source>
</evidence>
<proteinExistence type="predicted"/>
<keyword evidence="2" id="KW-0472">Membrane</keyword>
<dbReference type="PANTHER" id="PTHR40763">
    <property type="entry name" value="MEMBRANE PROTEIN-RELATED"/>
    <property type="match status" value="1"/>
</dbReference>
<organism evidence="4 5">
    <name type="scientific">Paractinoplanes hotanensis</name>
    <dbReference type="NCBI Taxonomy" id="2906497"/>
    <lineage>
        <taxon>Bacteria</taxon>
        <taxon>Bacillati</taxon>
        <taxon>Actinomycetota</taxon>
        <taxon>Actinomycetes</taxon>
        <taxon>Micromonosporales</taxon>
        <taxon>Micromonosporaceae</taxon>
        <taxon>Paractinoplanes</taxon>
    </lineage>
</organism>
<comment type="caution">
    <text evidence="4">The sequence shown here is derived from an EMBL/GenBank/DDBJ whole genome shotgun (WGS) entry which is preliminary data.</text>
</comment>
<accession>A0ABT0Y3A1</accession>
<keyword evidence="2" id="KW-0812">Transmembrane</keyword>
<feature type="domain" description="DUF1707" evidence="3">
    <location>
        <begin position="6"/>
        <end position="58"/>
    </location>
</feature>
<dbReference type="Pfam" id="PF08044">
    <property type="entry name" value="DUF1707"/>
    <property type="match status" value="1"/>
</dbReference>
<gene>
    <name evidence="4" type="ORF">LXN57_19700</name>
</gene>
<feature type="compositionally biased region" description="Low complexity" evidence="1">
    <location>
        <begin position="70"/>
        <end position="82"/>
    </location>
</feature>
<dbReference type="RefSeq" id="WP_251799638.1">
    <property type="nucleotide sequence ID" value="NZ_JAMQOL010000025.1"/>
</dbReference>
<sequence length="144" mass="15744">MGRDDMRAGDGDRKAVAEQLKTALDEGRLDLHEYDERLQRTYAAKTYGDLDGLLDDLPGTIPVQRAQVQPATSAPSPAAAKGAGPGRQNQHWVGPYAGVVLVCTLIWLVTSIASGELLYFWPVWMLIPLILGFFGQRHGGGRER</sequence>
<name>A0ABT0Y3A1_9ACTN</name>
<evidence type="ECO:0000313" key="5">
    <source>
        <dbReference type="Proteomes" id="UP001523216"/>
    </source>
</evidence>
<dbReference type="PANTHER" id="PTHR40763:SF4">
    <property type="entry name" value="DUF1707 DOMAIN-CONTAINING PROTEIN"/>
    <property type="match status" value="1"/>
</dbReference>
<feature type="transmembrane region" description="Helical" evidence="2">
    <location>
        <begin position="93"/>
        <end position="112"/>
    </location>
</feature>